<protein>
    <submittedName>
        <fullName evidence="2">Uncharacterized protein</fullName>
    </submittedName>
</protein>
<organism evidence="2 3">
    <name type="scientific">Batrachochytrium salamandrivorans</name>
    <dbReference type="NCBI Taxonomy" id="1357716"/>
    <lineage>
        <taxon>Eukaryota</taxon>
        <taxon>Fungi</taxon>
        <taxon>Fungi incertae sedis</taxon>
        <taxon>Chytridiomycota</taxon>
        <taxon>Chytridiomycota incertae sedis</taxon>
        <taxon>Chytridiomycetes</taxon>
        <taxon>Rhizophydiales</taxon>
        <taxon>Rhizophydiales incertae sedis</taxon>
        <taxon>Batrachochytrium</taxon>
    </lineage>
</organism>
<sequence>MLVFPVIALLAIGSTSVSADNYVTYNLLSNDRAAGHLVFPPTTLAQKEVILSNVENALA</sequence>
<comment type="caution">
    <text evidence="2">The sequence shown here is derived from an EMBL/GenBank/DDBJ whole genome shotgun (WGS) entry which is preliminary data.</text>
</comment>
<accession>A0ABQ8EWX7</accession>
<evidence type="ECO:0000313" key="3">
    <source>
        <dbReference type="Proteomes" id="UP001648503"/>
    </source>
</evidence>
<dbReference type="Proteomes" id="UP001648503">
    <property type="component" value="Unassembled WGS sequence"/>
</dbReference>
<keyword evidence="1" id="KW-0732">Signal</keyword>
<feature type="non-terminal residue" evidence="2">
    <location>
        <position position="59"/>
    </location>
</feature>
<proteinExistence type="predicted"/>
<name>A0ABQ8EWX7_9FUNG</name>
<feature type="chain" id="PRO_5045084607" evidence="1">
    <location>
        <begin position="20"/>
        <end position="59"/>
    </location>
</feature>
<keyword evidence="3" id="KW-1185">Reference proteome</keyword>
<evidence type="ECO:0000313" key="2">
    <source>
        <dbReference type="EMBL" id="KAH6587915.1"/>
    </source>
</evidence>
<reference evidence="2 3" key="1">
    <citation type="submission" date="2021-02" db="EMBL/GenBank/DDBJ databases">
        <title>Variation within the Batrachochytrium salamandrivorans European outbreak.</title>
        <authorList>
            <person name="Kelly M."/>
            <person name="Pasmans F."/>
            <person name="Shea T.P."/>
            <person name="Munoz J.F."/>
            <person name="Carranza S."/>
            <person name="Cuomo C.A."/>
            <person name="Martel A."/>
        </authorList>
    </citation>
    <scope>NUCLEOTIDE SEQUENCE [LARGE SCALE GENOMIC DNA]</scope>
    <source>
        <strain evidence="2 3">AMFP18/2</strain>
    </source>
</reference>
<dbReference type="EMBL" id="JAFCIX010000549">
    <property type="protein sequence ID" value="KAH6587915.1"/>
    <property type="molecule type" value="Genomic_DNA"/>
</dbReference>
<evidence type="ECO:0000256" key="1">
    <source>
        <dbReference type="SAM" id="SignalP"/>
    </source>
</evidence>
<gene>
    <name evidence="2" type="ORF">BASA50_011007</name>
</gene>
<feature type="signal peptide" evidence="1">
    <location>
        <begin position="1"/>
        <end position="19"/>
    </location>
</feature>